<sequence length="54" mass="6063">MNNPNSKKVVETKGKINVQIENSIGLDMDEQAMNGLYGMAETEVEDRLPHEESK</sequence>
<reference evidence="1 2" key="1">
    <citation type="submission" date="2019-04" db="EMBL/GenBank/DDBJ databases">
        <title>Bacillus sediminilitoris sp. nov., isolated from a tidal flat sediment on the East China Sea.</title>
        <authorList>
            <person name="Wei Y."/>
            <person name="Mao H."/>
            <person name="Fang J."/>
        </authorList>
    </citation>
    <scope>NUCLEOTIDE SEQUENCE [LARGE SCALE GENOMIC DNA]</scope>
    <source>
        <strain evidence="1 2">DSL-17</strain>
    </source>
</reference>
<name>A0A4S4BU46_9BACI</name>
<dbReference type="EMBL" id="SSNT01000011">
    <property type="protein sequence ID" value="THF78607.1"/>
    <property type="molecule type" value="Genomic_DNA"/>
</dbReference>
<protein>
    <submittedName>
        <fullName evidence="1">DUF4021 domain-containing protein</fullName>
    </submittedName>
</protein>
<dbReference type="Proteomes" id="UP000310334">
    <property type="component" value="Unassembled WGS sequence"/>
</dbReference>
<evidence type="ECO:0000313" key="2">
    <source>
        <dbReference type="Proteomes" id="UP000310334"/>
    </source>
</evidence>
<dbReference type="OrthoDB" id="2939520at2"/>
<keyword evidence="2" id="KW-1185">Reference proteome</keyword>
<dbReference type="Pfam" id="PF13213">
    <property type="entry name" value="DUF4021"/>
    <property type="match status" value="1"/>
</dbReference>
<proteinExistence type="predicted"/>
<evidence type="ECO:0000313" key="1">
    <source>
        <dbReference type="EMBL" id="THF78607.1"/>
    </source>
</evidence>
<accession>A0A4S4BU46</accession>
<comment type="caution">
    <text evidence="1">The sequence shown here is derived from an EMBL/GenBank/DDBJ whole genome shotgun (WGS) entry which is preliminary data.</text>
</comment>
<organism evidence="1 2">
    <name type="scientific">Metabacillus sediminilitoris</name>
    <dbReference type="NCBI Taxonomy" id="2567941"/>
    <lineage>
        <taxon>Bacteria</taxon>
        <taxon>Bacillati</taxon>
        <taxon>Bacillota</taxon>
        <taxon>Bacilli</taxon>
        <taxon>Bacillales</taxon>
        <taxon>Bacillaceae</taxon>
        <taxon>Metabacillus</taxon>
    </lineage>
</organism>
<dbReference type="AlphaFoldDB" id="A0A4S4BU46"/>
<dbReference type="RefSeq" id="WP_136355508.1">
    <property type="nucleotide sequence ID" value="NZ_CP046266.1"/>
</dbReference>
<gene>
    <name evidence="1" type="ORF">E6W99_15700</name>
</gene>
<dbReference type="InterPro" id="IPR025094">
    <property type="entry name" value="DUF4021"/>
</dbReference>